<dbReference type="EMBL" id="HAEA01011355">
    <property type="protein sequence ID" value="SBQ39835.1"/>
    <property type="molecule type" value="Transcribed_RNA"/>
</dbReference>
<feature type="domain" description="Rhodanese" evidence="1">
    <location>
        <begin position="52"/>
        <end position="150"/>
    </location>
</feature>
<feature type="non-terminal residue" evidence="2">
    <location>
        <position position="1"/>
    </location>
</feature>
<sequence length="151" mass="16581">EKVCPNFWPVLYIAQTCRLQICLLELTSNKNSNVFSLLFSVSYNDLKELVGKSPNLVLIDVRSTGEVARGCIPGSINIPIEMIDSALSMMPQDFKASYGVNKPELNAPELVFTCQSGGRAARATTKARSLGYTNARTYPGGYGEWSYKDGM</sequence>
<dbReference type="SUPFAM" id="SSF52821">
    <property type="entry name" value="Rhodanese/Cell cycle control phosphatase"/>
    <property type="match status" value="1"/>
</dbReference>
<accession>A0A1A8DZQ0</accession>
<evidence type="ECO:0000259" key="1">
    <source>
        <dbReference type="PROSITE" id="PS50206"/>
    </source>
</evidence>
<dbReference type="PROSITE" id="PS50206">
    <property type="entry name" value="RHODANESE_3"/>
    <property type="match status" value="1"/>
</dbReference>
<reference evidence="2" key="2">
    <citation type="submission" date="2016-06" db="EMBL/GenBank/DDBJ databases">
        <title>The genome of a short-lived fish provides insights into sex chromosome evolution and the genetic control of aging.</title>
        <authorList>
            <person name="Reichwald K."/>
            <person name="Felder M."/>
            <person name="Petzold A."/>
            <person name="Koch P."/>
            <person name="Groth M."/>
            <person name="Platzer M."/>
        </authorList>
    </citation>
    <scope>NUCLEOTIDE SEQUENCE</scope>
    <source>
        <tissue evidence="2">Brain</tissue>
    </source>
</reference>
<reference evidence="2" key="1">
    <citation type="submission" date="2016-05" db="EMBL/GenBank/DDBJ databases">
        <authorList>
            <person name="Lavstsen T."/>
            <person name="Jespersen J.S."/>
        </authorList>
    </citation>
    <scope>NUCLEOTIDE SEQUENCE</scope>
    <source>
        <tissue evidence="2">Brain</tissue>
    </source>
</reference>
<keyword evidence="2" id="KW-0808">Transferase</keyword>
<dbReference type="SMART" id="SM00450">
    <property type="entry name" value="RHOD"/>
    <property type="match status" value="1"/>
</dbReference>
<name>A0A1A8DZQ0_NOTKA</name>
<proteinExistence type="predicted"/>
<gene>
    <name evidence="2" type="primary">TSTD1</name>
</gene>
<evidence type="ECO:0000313" key="2">
    <source>
        <dbReference type="EMBL" id="SBQ39835.1"/>
    </source>
</evidence>
<dbReference type="GO" id="GO:0016740">
    <property type="term" value="F:transferase activity"/>
    <property type="evidence" value="ECO:0007669"/>
    <property type="project" value="UniProtKB-KW"/>
</dbReference>
<organism evidence="2">
    <name type="scientific">Nothobranchius kadleci</name>
    <name type="common">African annual killifish</name>
    <dbReference type="NCBI Taxonomy" id="1051664"/>
    <lineage>
        <taxon>Eukaryota</taxon>
        <taxon>Metazoa</taxon>
        <taxon>Chordata</taxon>
        <taxon>Craniata</taxon>
        <taxon>Vertebrata</taxon>
        <taxon>Euteleostomi</taxon>
        <taxon>Actinopterygii</taxon>
        <taxon>Neopterygii</taxon>
        <taxon>Teleostei</taxon>
        <taxon>Neoteleostei</taxon>
        <taxon>Acanthomorphata</taxon>
        <taxon>Ovalentaria</taxon>
        <taxon>Atherinomorphae</taxon>
        <taxon>Cyprinodontiformes</taxon>
        <taxon>Nothobranchiidae</taxon>
        <taxon>Nothobranchius</taxon>
    </lineage>
</organism>
<protein>
    <submittedName>
        <fullName evidence="2">Thiosulfate sulfurtransferase (Rhodanese)-like domain containing 1</fullName>
    </submittedName>
</protein>
<dbReference type="PANTHER" id="PTHR44086:SF3">
    <property type="entry name" value="THIOSULFATE SULFURTRANSFERASE_RHODANESE-LIKE DOMAIN-CONTAINING PROTEIN 1 ISOFORM X2"/>
    <property type="match status" value="1"/>
</dbReference>
<dbReference type="InterPro" id="IPR001763">
    <property type="entry name" value="Rhodanese-like_dom"/>
</dbReference>
<dbReference type="AlphaFoldDB" id="A0A1A8DZQ0"/>
<dbReference type="InterPro" id="IPR036873">
    <property type="entry name" value="Rhodanese-like_dom_sf"/>
</dbReference>
<dbReference type="Gene3D" id="3.40.250.10">
    <property type="entry name" value="Rhodanese-like domain"/>
    <property type="match status" value="1"/>
</dbReference>
<dbReference type="PANTHER" id="PTHR44086">
    <property type="entry name" value="THIOSULFATE SULFURTRANSFERASE RDL2, MITOCHONDRIAL-RELATED"/>
    <property type="match status" value="1"/>
</dbReference>
<dbReference type="Pfam" id="PF00581">
    <property type="entry name" value="Rhodanese"/>
    <property type="match status" value="1"/>
</dbReference>